<dbReference type="OrthoDB" id="3048034at2759"/>
<proteinExistence type="predicted"/>
<gene>
    <name evidence="1" type="ORF">GALMADRAFT_222787</name>
</gene>
<protein>
    <submittedName>
        <fullName evidence="1">Uncharacterized protein</fullName>
    </submittedName>
</protein>
<keyword evidence="2" id="KW-1185">Reference proteome</keyword>
<name>A0A067T9N7_GALM3</name>
<evidence type="ECO:0000313" key="2">
    <source>
        <dbReference type="Proteomes" id="UP000027222"/>
    </source>
</evidence>
<sequence>MPFQLNRFIWMVQYHKYDKQIQTFLESQSELTDVRWATSYSVVLQFPEESCPKLNSFVGSTSTIKTLLPSRSITELCWLNEWASDQNVAVGGALESKFRHDPIEVTELKEFAALRGLSLEGPVLDSIAMDPRFKGSSSLEVLEIAAEFNDYQSGYPDGFKWAILRIILPKFSRLKKLVITPRRPFPQTANMPHNPTSEIGQLFAQCLNLRCVDILWDRDGIYRRWVDGGPLPNLLSIKRDRVLKFE</sequence>
<dbReference type="HOGENOM" id="CLU_063264_0_0_1"/>
<organism evidence="1 2">
    <name type="scientific">Galerina marginata (strain CBS 339.88)</name>
    <dbReference type="NCBI Taxonomy" id="685588"/>
    <lineage>
        <taxon>Eukaryota</taxon>
        <taxon>Fungi</taxon>
        <taxon>Dikarya</taxon>
        <taxon>Basidiomycota</taxon>
        <taxon>Agaricomycotina</taxon>
        <taxon>Agaricomycetes</taxon>
        <taxon>Agaricomycetidae</taxon>
        <taxon>Agaricales</taxon>
        <taxon>Agaricineae</taxon>
        <taxon>Strophariaceae</taxon>
        <taxon>Galerina</taxon>
    </lineage>
</organism>
<reference evidence="2" key="1">
    <citation type="journal article" date="2014" name="Proc. Natl. Acad. Sci. U.S.A.">
        <title>Extensive sampling of basidiomycete genomes demonstrates inadequacy of the white-rot/brown-rot paradigm for wood decay fungi.</title>
        <authorList>
            <person name="Riley R."/>
            <person name="Salamov A.A."/>
            <person name="Brown D.W."/>
            <person name="Nagy L.G."/>
            <person name="Floudas D."/>
            <person name="Held B.W."/>
            <person name="Levasseur A."/>
            <person name="Lombard V."/>
            <person name="Morin E."/>
            <person name="Otillar R."/>
            <person name="Lindquist E.A."/>
            <person name="Sun H."/>
            <person name="LaButti K.M."/>
            <person name="Schmutz J."/>
            <person name="Jabbour D."/>
            <person name="Luo H."/>
            <person name="Baker S.E."/>
            <person name="Pisabarro A.G."/>
            <person name="Walton J.D."/>
            <person name="Blanchette R.A."/>
            <person name="Henrissat B."/>
            <person name="Martin F."/>
            <person name="Cullen D."/>
            <person name="Hibbett D.S."/>
            <person name="Grigoriev I.V."/>
        </authorList>
    </citation>
    <scope>NUCLEOTIDE SEQUENCE [LARGE SCALE GENOMIC DNA]</scope>
    <source>
        <strain evidence="2">CBS 339.88</strain>
    </source>
</reference>
<dbReference type="Proteomes" id="UP000027222">
    <property type="component" value="Unassembled WGS sequence"/>
</dbReference>
<dbReference type="AlphaFoldDB" id="A0A067T9N7"/>
<evidence type="ECO:0000313" key="1">
    <source>
        <dbReference type="EMBL" id="KDR79846.1"/>
    </source>
</evidence>
<dbReference type="EMBL" id="KL142372">
    <property type="protein sequence ID" value="KDR79846.1"/>
    <property type="molecule type" value="Genomic_DNA"/>
</dbReference>
<accession>A0A067T9N7</accession>